<proteinExistence type="predicted"/>
<name>A0A429GER9_9CREN</name>
<dbReference type="Proteomes" id="UP000277582">
    <property type="component" value="Unassembled WGS sequence"/>
</dbReference>
<sequence>MLRESFKGFCLRHGGEFREKEGSLLCEHLKLSEIKGSEVRDLIKEAGDYVRGKDTTIALKLHGRRYYDYIRITVSSKEILADALERMLGREPINKEPTAVHEVVVNRQISSKMNPSLLPLIVQKLGGNVKEMRDLGMKGECRSFTFHEPHFSVYCDFQREIDVGPLEDIADATGRLIDKLNYLMENPEEGVEKRGERTYVMI</sequence>
<accession>A0A429GER9</accession>
<dbReference type="EMBL" id="RCOS01000161">
    <property type="protein sequence ID" value="RSN72271.1"/>
    <property type="molecule type" value="Genomic_DNA"/>
</dbReference>
<evidence type="ECO:0000313" key="1">
    <source>
        <dbReference type="EMBL" id="RSN72271.1"/>
    </source>
</evidence>
<keyword evidence="2" id="KW-1185">Reference proteome</keyword>
<dbReference type="AlphaFoldDB" id="A0A429GER9"/>
<evidence type="ECO:0000313" key="2">
    <source>
        <dbReference type="Proteomes" id="UP000277582"/>
    </source>
</evidence>
<protein>
    <submittedName>
        <fullName evidence="1">Uncharacterized protein</fullName>
    </submittedName>
</protein>
<reference evidence="1 2" key="1">
    <citation type="submission" date="2018-10" db="EMBL/GenBank/DDBJ databases">
        <title>Co-occurring genomic capacity for anaerobic methane metabolism and dissimilatory sulfite reduction discovered in the Korarchaeota.</title>
        <authorList>
            <person name="Mckay L.J."/>
            <person name="Dlakic M."/>
            <person name="Fields M.W."/>
            <person name="Delmont T.O."/>
            <person name="Eren A.M."/>
            <person name="Jay Z.J."/>
            <person name="Klingelsmith K.B."/>
            <person name="Rusch D.B."/>
            <person name="Inskeep W.P."/>
        </authorList>
    </citation>
    <scope>NUCLEOTIDE SEQUENCE [LARGE SCALE GENOMIC DNA]</scope>
    <source>
        <strain evidence="1 2">MDKW</strain>
    </source>
</reference>
<gene>
    <name evidence="1" type="ORF">D6D85_14460</name>
</gene>
<comment type="caution">
    <text evidence="1">The sequence shown here is derived from an EMBL/GenBank/DDBJ whole genome shotgun (WGS) entry which is preliminary data.</text>
</comment>
<dbReference type="RefSeq" id="WP_125672652.1">
    <property type="nucleotide sequence ID" value="NZ_RCOS01000161.1"/>
</dbReference>
<organism evidence="1 2">
    <name type="scientific">Candidatus Methanodesulfokora washburnensis</name>
    <dbReference type="NCBI Taxonomy" id="2478471"/>
    <lineage>
        <taxon>Archaea</taxon>
        <taxon>Thermoproteota</taxon>
        <taxon>Candidatus Korarchaeia</taxon>
        <taxon>Candidatus Korarchaeia incertae sedis</taxon>
        <taxon>Candidatus Methanodesulfokora</taxon>
    </lineage>
</organism>